<dbReference type="Proteomes" id="UP000789901">
    <property type="component" value="Unassembled WGS sequence"/>
</dbReference>
<comment type="caution">
    <text evidence="2">The sequence shown here is derived from an EMBL/GenBank/DDBJ whole genome shotgun (WGS) entry which is preliminary data.</text>
</comment>
<organism evidence="2 3">
    <name type="scientific">Gigaspora margarita</name>
    <dbReference type="NCBI Taxonomy" id="4874"/>
    <lineage>
        <taxon>Eukaryota</taxon>
        <taxon>Fungi</taxon>
        <taxon>Fungi incertae sedis</taxon>
        <taxon>Mucoromycota</taxon>
        <taxon>Glomeromycotina</taxon>
        <taxon>Glomeromycetes</taxon>
        <taxon>Diversisporales</taxon>
        <taxon>Gigasporaceae</taxon>
        <taxon>Gigaspora</taxon>
    </lineage>
</organism>
<sequence>PNEIMLVLEYADDGTYVIIWNKKLTRLTGKKRICLAKQLVIRKILHENNNSHESDLNTLDSSNDMMENNDSQIPDDRGKLVAALYRLIQRKDE</sequence>
<feature type="non-terminal residue" evidence="2">
    <location>
        <position position="93"/>
    </location>
</feature>
<reference evidence="2 3" key="1">
    <citation type="submission" date="2021-06" db="EMBL/GenBank/DDBJ databases">
        <authorList>
            <person name="Kallberg Y."/>
            <person name="Tangrot J."/>
            <person name="Rosling A."/>
        </authorList>
    </citation>
    <scope>NUCLEOTIDE SEQUENCE [LARGE SCALE GENOMIC DNA]</scope>
    <source>
        <strain evidence="2 3">120-4 pot B 10/14</strain>
    </source>
</reference>
<name>A0ABN7WJ97_GIGMA</name>
<feature type="compositionally biased region" description="Polar residues" evidence="1">
    <location>
        <begin position="56"/>
        <end position="72"/>
    </location>
</feature>
<evidence type="ECO:0000313" key="2">
    <source>
        <dbReference type="EMBL" id="CAG8833278.1"/>
    </source>
</evidence>
<evidence type="ECO:0000313" key="3">
    <source>
        <dbReference type="Proteomes" id="UP000789901"/>
    </source>
</evidence>
<evidence type="ECO:0000256" key="1">
    <source>
        <dbReference type="SAM" id="MobiDB-lite"/>
    </source>
</evidence>
<accession>A0ABN7WJ97</accession>
<feature type="non-terminal residue" evidence="2">
    <location>
        <position position="1"/>
    </location>
</feature>
<protein>
    <submittedName>
        <fullName evidence="2">6901_t:CDS:1</fullName>
    </submittedName>
</protein>
<feature type="region of interest" description="Disordered" evidence="1">
    <location>
        <begin position="51"/>
        <end position="75"/>
    </location>
</feature>
<gene>
    <name evidence="2" type="ORF">GMARGA_LOCUS31471</name>
</gene>
<keyword evidence="3" id="KW-1185">Reference proteome</keyword>
<proteinExistence type="predicted"/>
<dbReference type="EMBL" id="CAJVQB010047031">
    <property type="protein sequence ID" value="CAG8833278.1"/>
    <property type="molecule type" value="Genomic_DNA"/>
</dbReference>